<comment type="similarity">
    <text evidence="1">Belongs to the prokaryotic/mitochondrial release factor family.</text>
</comment>
<organism evidence="6 7">
    <name type="scientific">Thamnocephalis sphaerospora</name>
    <dbReference type="NCBI Taxonomy" id="78915"/>
    <lineage>
        <taxon>Eukaryota</taxon>
        <taxon>Fungi</taxon>
        <taxon>Fungi incertae sedis</taxon>
        <taxon>Zoopagomycota</taxon>
        <taxon>Zoopagomycotina</taxon>
        <taxon>Zoopagomycetes</taxon>
        <taxon>Zoopagales</taxon>
        <taxon>Sigmoideomycetaceae</taxon>
        <taxon>Thamnocephalis</taxon>
    </lineage>
</organism>
<dbReference type="STRING" id="78915.A0A4V1IXF8"/>
<protein>
    <submittedName>
        <fullName evidence="6">Peptide chain release factor 1</fullName>
    </submittedName>
</protein>
<dbReference type="PANTHER" id="PTHR43804:SF7">
    <property type="entry name" value="LD18447P"/>
    <property type="match status" value="1"/>
</dbReference>
<dbReference type="FunFam" id="3.30.160.20:FF:000004">
    <property type="entry name" value="Peptide chain release factor 1"/>
    <property type="match status" value="1"/>
</dbReference>
<name>A0A4V1IXF8_9FUNG</name>
<dbReference type="GO" id="GO:0032543">
    <property type="term" value="P:mitochondrial translation"/>
    <property type="evidence" value="ECO:0007669"/>
    <property type="project" value="UniProtKB-ARBA"/>
</dbReference>
<dbReference type="Gene3D" id="3.30.70.1660">
    <property type="match status" value="1"/>
</dbReference>
<proteinExistence type="inferred from homology"/>
<evidence type="ECO:0000313" key="7">
    <source>
        <dbReference type="Proteomes" id="UP000271241"/>
    </source>
</evidence>
<dbReference type="AlphaFoldDB" id="A0A4V1IXF8"/>
<dbReference type="NCBIfam" id="TIGR00019">
    <property type="entry name" value="prfA"/>
    <property type="match status" value="1"/>
</dbReference>
<dbReference type="EMBL" id="KZ992433">
    <property type="protein sequence ID" value="RKP10909.1"/>
    <property type="molecule type" value="Genomic_DNA"/>
</dbReference>
<reference evidence="7" key="1">
    <citation type="journal article" date="2018" name="Nat. Microbiol.">
        <title>Leveraging single-cell genomics to expand the fungal tree of life.</title>
        <authorList>
            <person name="Ahrendt S.R."/>
            <person name="Quandt C.A."/>
            <person name="Ciobanu D."/>
            <person name="Clum A."/>
            <person name="Salamov A."/>
            <person name="Andreopoulos B."/>
            <person name="Cheng J.F."/>
            <person name="Woyke T."/>
            <person name="Pelin A."/>
            <person name="Henrissat B."/>
            <person name="Reynolds N.K."/>
            <person name="Benny G.L."/>
            <person name="Smith M.E."/>
            <person name="James T.Y."/>
            <person name="Grigoriev I.V."/>
        </authorList>
    </citation>
    <scope>NUCLEOTIDE SEQUENCE [LARGE SCALE GENOMIC DNA]</scope>
    <source>
        <strain evidence="7">RSA 1356</strain>
    </source>
</reference>
<dbReference type="PROSITE" id="PS00745">
    <property type="entry name" value="RF_PROK_I"/>
    <property type="match status" value="1"/>
</dbReference>
<keyword evidence="4" id="KW-0175">Coiled coil</keyword>
<feature type="coiled-coil region" evidence="4">
    <location>
        <begin position="103"/>
        <end position="151"/>
    </location>
</feature>
<feature type="domain" description="Prokaryotic-type class I peptide chain release factors" evidence="5">
    <location>
        <begin position="285"/>
        <end position="301"/>
    </location>
</feature>
<dbReference type="SMART" id="SM00937">
    <property type="entry name" value="PCRF"/>
    <property type="match status" value="1"/>
</dbReference>
<evidence type="ECO:0000256" key="3">
    <source>
        <dbReference type="ARBA" id="ARBA00022917"/>
    </source>
</evidence>
<evidence type="ECO:0000256" key="1">
    <source>
        <dbReference type="ARBA" id="ARBA00010835"/>
    </source>
</evidence>
<dbReference type="Pfam" id="PF03462">
    <property type="entry name" value="PCRF"/>
    <property type="match status" value="1"/>
</dbReference>
<dbReference type="InterPro" id="IPR045853">
    <property type="entry name" value="Pep_chain_release_fac_I_sf"/>
</dbReference>
<accession>A0A4V1IXF8</accession>
<keyword evidence="7" id="KW-1185">Reference proteome</keyword>
<dbReference type="InterPro" id="IPR005139">
    <property type="entry name" value="PCRF"/>
</dbReference>
<dbReference type="Gene3D" id="6.10.140.1950">
    <property type="match status" value="1"/>
</dbReference>
<keyword evidence="3" id="KW-0648">Protein biosynthesis</keyword>
<dbReference type="SUPFAM" id="SSF75620">
    <property type="entry name" value="Release factor"/>
    <property type="match status" value="1"/>
</dbReference>
<evidence type="ECO:0000256" key="2">
    <source>
        <dbReference type="ARBA" id="ARBA00022481"/>
    </source>
</evidence>
<dbReference type="InterPro" id="IPR000352">
    <property type="entry name" value="Pep_chain_release_fac_I"/>
</dbReference>
<dbReference type="OrthoDB" id="2019491at2759"/>
<dbReference type="Pfam" id="PF00472">
    <property type="entry name" value="RF-1"/>
    <property type="match status" value="1"/>
</dbReference>
<evidence type="ECO:0000256" key="4">
    <source>
        <dbReference type="SAM" id="Coils"/>
    </source>
</evidence>
<keyword evidence="2" id="KW-0488">Methylation</keyword>
<dbReference type="Proteomes" id="UP000271241">
    <property type="component" value="Unassembled WGS sequence"/>
</dbReference>
<dbReference type="PANTHER" id="PTHR43804">
    <property type="entry name" value="LD18447P"/>
    <property type="match status" value="1"/>
</dbReference>
<sequence length="416" mass="46988">MWLRQTGTRISAVVGRRSWRLCQPSQLPRLCQRFYSDGRDPAHATDTLVTGKVEKRLQDMTTRRSALVQELNQQANTLPPERLSAISKELNELETVVDTFVELQDARKEYAEAQSAHAEACREAVRDHELEQMLADELDDIRERIRQHERVVISALVPPDPADAGSAILEIRPGTGGDEAALFAGDMFRMYQRYAELKRWKFEVLSATGDLPRTVKASEVVTSISGKSVFGNLKFESGVHRVQRVPETERQGRVHTSTVTIAILPQATEVDVEIRESDLRIDLYRASGKGGQHVNTTDSAVRITHIPTGVVVAMQDERSQHKNKAKALKVLRARVYEQERQKAATERRSARNQQIGSGMRSEKIRTYNFPQNRITDHRYNYTMHGVDSLLGGESFQNMVDALKQQDEISSISALEE</sequence>
<dbReference type="InterPro" id="IPR050057">
    <property type="entry name" value="Prokaryotic/Mito_RF"/>
</dbReference>
<dbReference type="Gene3D" id="3.30.160.20">
    <property type="match status" value="1"/>
</dbReference>
<dbReference type="GO" id="GO:0005739">
    <property type="term" value="C:mitochondrion"/>
    <property type="evidence" value="ECO:0007669"/>
    <property type="project" value="GOC"/>
</dbReference>
<dbReference type="GO" id="GO:0016149">
    <property type="term" value="F:translation release factor activity, codon specific"/>
    <property type="evidence" value="ECO:0007669"/>
    <property type="project" value="InterPro"/>
</dbReference>
<evidence type="ECO:0000313" key="6">
    <source>
        <dbReference type="EMBL" id="RKP10909.1"/>
    </source>
</evidence>
<dbReference type="HAMAP" id="MF_00093">
    <property type="entry name" value="Rel_fac_1"/>
    <property type="match status" value="1"/>
</dbReference>
<evidence type="ECO:0000259" key="5">
    <source>
        <dbReference type="PROSITE" id="PS00745"/>
    </source>
</evidence>
<dbReference type="FunFam" id="3.30.70.1660:FF:000002">
    <property type="entry name" value="Peptide chain release factor 1"/>
    <property type="match status" value="1"/>
</dbReference>
<dbReference type="NCBIfam" id="NF001859">
    <property type="entry name" value="PRK00591.1"/>
    <property type="match status" value="1"/>
</dbReference>
<gene>
    <name evidence="6" type="ORF">THASP1DRAFT_27333</name>
</gene>
<dbReference type="InterPro" id="IPR004373">
    <property type="entry name" value="RF-1"/>
</dbReference>